<organism evidence="1 2">
    <name type="scientific">Nicotiana tabacum</name>
    <name type="common">Common tobacco</name>
    <dbReference type="NCBI Taxonomy" id="4097"/>
    <lineage>
        <taxon>Eukaryota</taxon>
        <taxon>Viridiplantae</taxon>
        <taxon>Streptophyta</taxon>
        <taxon>Embryophyta</taxon>
        <taxon>Tracheophyta</taxon>
        <taxon>Spermatophyta</taxon>
        <taxon>Magnoliopsida</taxon>
        <taxon>eudicotyledons</taxon>
        <taxon>Gunneridae</taxon>
        <taxon>Pentapetalae</taxon>
        <taxon>asterids</taxon>
        <taxon>lamiids</taxon>
        <taxon>Solanales</taxon>
        <taxon>Solanaceae</taxon>
        <taxon>Nicotianoideae</taxon>
        <taxon>Nicotianeae</taxon>
        <taxon>Nicotiana</taxon>
    </lineage>
</organism>
<evidence type="ECO:0000313" key="1">
    <source>
        <dbReference type="Proteomes" id="UP000790787"/>
    </source>
</evidence>
<accession>A0AC58S6N6</accession>
<proteinExistence type="predicted"/>
<reference evidence="1" key="1">
    <citation type="journal article" date="2014" name="Nat. Commun.">
        <title>The tobacco genome sequence and its comparison with those of tomato and potato.</title>
        <authorList>
            <person name="Sierro N."/>
            <person name="Battey J.N."/>
            <person name="Ouadi S."/>
            <person name="Bakaher N."/>
            <person name="Bovet L."/>
            <person name="Willig A."/>
            <person name="Goepfert S."/>
            <person name="Peitsch M.C."/>
            <person name="Ivanov N.V."/>
        </authorList>
    </citation>
    <scope>NUCLEOTIDE SEQUENCE [LARGE SCALE GENOMIC DNA]</scope>
</reference>
<protein>
    <submittedName>
        <fullName evidence="2">Uncharacterized protein LOC142166136</fullName>
    </submittedName>
</protein>
<evidence type="ECO:0000313" key="2">
    <source>
        <dbReference type="RefSeq" id="XP_075080662.1"/>
    </source>
</evidence>
<gene>
    <name evidence="2" type="primary">LOC142166136</name>
</gene>
<keyword evidence="1" id="KW-1185">Reference proteome</keyword>
<name>A0AC58S6N6_TOBAC</name>
<sequence>MVNILSWNVRGLNGLNKQKEVKLICNENNVGLIGLLETKIKFNRVPEIARTIFAGVWVVWRPDIYNVTIKGIISQAISCQATFVPLQLIFLITFVYAYNLKEDRKELWKYLCSISQGNNIPWIVLGDFNDVLHTGDRIGDNPILYVEVVDFSNCIDSCGLSELPSIGGQYTWNDRQ</sequence>
<reference evidence="2" key="2">
    <citation type="submission" date="2025-08" db="UniProtKB">
        <authorList>
            <consortium name="RefSeq"/>
        </authorList>
    </citation>
    <scope>IDENTIFICATION</scope>
    <source>
        <tissue evidence="2">Leaf</tissue>
    </source>
</reference>
<dbReference type="Proteomes" id="UP000790787">
    <property type="component" value="Chromosome 11"/>
</dbReference>
<dbReference type="RefSeq" id="XP_075080662.1">
    <property type="nucleotide sequence ID" value="XM_075224561.1"/>
</dbReference>